<dbReference type="SUPFAM" id="SSF46785">
    <property type="entry name" value="Winged helix' DNA-binding domain"/>
    <property type="match status" value="1"/>
</dbReference>
<dbReference type="AlphaFoldDB" id="A0A916WEE1"/>
<dbReference type="PROSITE" id="PS50987">
    <property type="entry name" value="HTH_ARSR_2"/>
    <property type="match status" value="1"/>
</dbReference>
<reference evidence="5" key="1">
    <citation type="journal article" date="2014" name="Int. J. Syst. Evol. Microbiol.">
        <title>Complete genome sequence of Corynebacterium casei LMG S-19264T (=DSM 44701T), isolated from a smear-ripened cheese.</title>
        <authorList>
            <consortium name="US DOE Joint Genome Institute (JGI-PGF)"/>
            <person name="Walter F."/>
            <person name="Albersmeier A."/>
            <person name="Kalinowski J."/>
            <person name="Ruckert C."/>
        </authorList>
    </citation>
    <scope>NUCLEOTIDE SEQUENCE</scope>
    <source>
        <strain evidence="5">CGMCC 1.15082</strain>
    </source>
</reference>
<evidence type="ECO:0000256" key="2">
    <source>
        <dbReference type="ARBA" id="ARBA00023125"/>
    </source>
</evidence>
<evidence type="ECO:0000313" key="5">
    <source>
        <dbReference type="EMBL" id="GGA92856.1"/>
    </source>
</evidence>
<dbReference type="GO" id="GO:0003677">
    <property type="term" value="F:DNA binding"/>
    <property type="evidence" value="ECO:0007669"/>
    <property type="project" value="UniProtKB-KW"/>
</dbReference>
<dbReference type="InterPro" id="IPR036388">
    <property type="entry name" value="WH-like_DNA-bd_sf"/>
</dbReference>
<evidence type="ECO:0000259" key="4">
    <source>
        <dbReference type="PROSITE" id="PS50987"/>
    </source>
</evidence>
<dbReference type="PANTHER" id="PTHR33154:SF15">
    <property type="entry name" value="REGULATORY PROTEIN ARSR"/>
    <property type="match status" value="1"/>
</dbReference>
<keyword evidence="6" id="KW-1185">Reference proteome</keyword>
<dbReference type="InterPro" id="IPR036390">
    <property type="entry name" value="WH_DNA-bd_sf"/>
</dbReference>
<keyword evidence="3" id="KW-0804">Transcription</keyword>
<reference evidence="5" key="2">
    <citation type="submission" date="2020-09" db="EMBL/GenBank/DDBJ databases">
        <authorList>
            <person name="Sun Q."/>
            <person name="Zhou Y."/>
        </authorList>
    </citation>
    <scope>NUCLEOTIDE SEQUENCE</scope>
    <source>
        <strain evidence="5">CGMCC 1.15082</strain>
    </source>
</reference>
<dbReference type="Pfam" id="PF01022">
    <property type="entry name" value="HTH_5"/>
    <property type="match status" value="1"/>
</dbReference>
<keyword evidence="2" id="KW-0238">DNA-binding</keyword>
<dbReference type="InterPro" id="IPR051081">
    <property type="entry name" value="HTH_MetalResp_TranReg"/>
</dbReference>
<evidence type="ECO:0000256" key="1">
    <source>
        <dbReference type="ARBA" id="ARBA00023015"/>
    </source>
</evidence>
<evidence type="ECO:0000256" key="3">
    <source>
        <dbReference type="ARBA" id="ARBA00023163"/>
    </source>
</evidence>
<dbReference type="PRINTS" id="PR00778">
    <property type="entry name" value="HTHARSR"/>
</dbReference>
<comment type="caution">
    <text evidence="5">The sequence shown here is derived from an EMBL/GenBank/DDBJ whole genome shotgun (WGS) entry which is preliminary data.</text>
</comment>
<dbReference type="Proteomes" id="UP000646478">
    <property type="component" value="Unassembled WGS sequence"/>
</dbReference>
<keyword evidence="1" id="KW-0805">Transcription regulation</keyword>
<dbReference type="EMBL" id="BMHH01000007">
    <property type="protein sequence ID" value="GGA92856.1"/>
    <property type="molecule type" value="Genomic_DNA"/>
</dbReference>
<sequence>MKECSRPDLESSLAGECEDARAVRIYNALAHGVRLRILRQLLARDACCFKDIVSTIDLAQSTVSQHLKVLVEAGLVDYRPERQSSRYSVNPQALAAIRSHLNDLADYKQVQEKCDAVFRPDLRQNNADQRKKPQNHVE</sequence>
<gene>
    <name evidence="5" type="ORF">GCM10011491_21190</name>
</gene>
<dbReference type="InterPro" id="IPR001845">
    <property type="entry name" value="HTH_ArsR_DNA-bd_dom"/>
</dbReference>
<dbReference type="Gene3D" id="1.10.10.10">
    <property type="entry name" value="Winged helix-like DNA-binding domain superfamily/Winged helix DNA-binding domain"/>
    <property type="match status" value="1"/>
</dbReference>
<dbReference type="RefSeq" id="WP_188824143.1">
    <property type="nucleotide sequence ID" value="NZ_BMHH01000007.1"/>
</dbReference>
<protein>
    <recommendedName>
        <fullName evidence="4">HTH arsR-type domain-containing protein</fullName>
    </recommendedName>
</protein>
<dbReference type="InterPro" id="IPR011991">
    <property type="entry name" value="ArsR-like_HTH"/>
</dbReference>
<organism evidence="5 6">
    <name type="scientific">Brucella endophytica</name>
    <dbReference type="NCBI Taxonomy" id="1963359"/>
    <lineage>
        <taxon>Bacteria</taxon>
        <taxon>Pseudomonadati</taxon>
        <taxon>Pseudomonadota</taxon>
        <taxon>Alphaproteobacteria</taxon>
        <taxon>Hyphomicrobiales</taxon>
        <taxon>Brucellaceae</taxon>
        <taxon>Brucella/Ochrobactrum group</taxon>
        <taxon>Brucella</taxon>
    </lineage>
</organism>
<name>A0A916WEE1_9HYPH</name>
<dbReference type="NCBIfam" id="NF033788">
    <property type="entry name" value="HTH_metalloreg"/>
    <property type="match status" value="1"/>
</dbReference>
<feature type="domain" description="HTH arsR-type" evidence="4">
    <location>
        <begin position="14"/>
        <end position="109"/>
    </location>
</feature>
<dbReference type="GO" id="GO:0003700">
    <property type="term" value="F:DNA-binding transcription factor activity"/>
    <property type="evidence" value="ECO:0007669"/>
    <property type="project" value="InterPro"/>
</dbReference>
<dbReference type="SMART" id="SM00418">
    <property type="entry name" value="HTH_ARSR"/>
    <property type="match status" value="1"/>
</dbReference>
<dbReference type="CDD" id="cd00090">
    <property type="entry name" value="HTH_ARSR"/>
    <property type="match status" value="1"/>
</dbReference>
<accession>A0A916WEE1</accession>
<dbReference type="PANTHER" id="PTHR33154">
    <property type="entry name" value="TRANSCRIPTIONAL REGULATOR, ARSR FAMILY"/>
    <property type="match status" value="1"/>
</dbReference>
<evidence type="ECO:0000313" key="6">
    <source>
        <dbReference type="Proteomes" id="UP000646478"/>
    </source>
</evidence>
<proteinExistence type="predicted"/>